<accession>A0A380TQX3</accession>
<evidence type="ECO:0000256" key="6">
    <source>
        <dbReference type="ARBA" id="ARBA00023004"/>
    </source>
</evidence>
<dbReference type="PROSITE" id="PS51379">
    <property type="entry name" value="4FE4S_FER_2"/>
    <property type="match status" value="1"/>
</dbReference>
<dbReference type="FunFam" id="3.30.70.20:FF:000004">
    <property type="entry name" value="4Fe-4S ferredoxin"/>
    <property type="match status" value="1"/>
</dbReference>
<evidence type="ECO:0000256" key="3">
    <source>
        <dbReference type="ARBA" id="ARBA00022723"/>
    </source>
</evidence>
<reference evidence="10 11" key="1">
    <citation type="submission" date="2018-06" db="EMBL/GenBank/DDBJ databases">
        <authorList>
            <consortium name="Pathogen Informatics"/>
            <person name="Doyle S."/>
        </authorList>
    </citation>
    <scope>NUCLEOTIDE SEQUENCE [LARGE SCALE GENOMIC DNA]</scope>
    <source>
        <strain evidence="10 11">NCTC4191</strain>
    </source>
</reference>
<feature type="transmembrane region" description="Helical" evidence="8">
    <location>
        <begin position="7"/>
        <end position="31"/>
    </location>
</feature>
<dbReference type="Proteomes" id="UP000254253">
    <property type="component" value="Unassembled WGS sequence"/>
</dbReference>
<organism evidence="10 11">
    <name type="scientific">Actinobacillus lignieresii</name>
    <dbReference type="NCBI Taxonomy" id="720"/>
    <lineage>
        <taxon>Bacteria</taxon>
        <taxon>Pseudomonadati</taxon>
        <taxon>Pseudomonadota</taxon>
        <taxon>Gammaproteobacteria</taxon>
        <taxon>Pasteurellales</taxon>
        <taxon>Pasteurellaceae</taxon>
        <taxon>Actinobacillus</taxon>
    </lineage>
</organism>
<evidence type="ECO:0000313" key="11">
    <source>
        <dbReference type="Proteomes" id="UP000254253"/>
    </source>
</evidence>
<evidence type="ECO:0000256" key="7">
    <source>
        <dbReference type="ARBA" id="ARBA00023014"/>
    </source>
</evidence>
<evidence type="ECO:0000256" key="4">
    <source>
        <dbReference type="ARBA" id="ARBA00022737"/>
    </source>
</evidence>
<dbReference type="Pfam" id="PF00037">
    <property type="entry name" value="Fer4"/>
    <property type="match status" value="1"/>
</dbReference>
<keyword evidence="8" id="KW-0812">Transmembrane</keyword>
<keyword evidence="5" id="KW-0249">Electron transport</keyword>
<keyword evidence="8" id="KW-1133">Transmembrane helix</keyword>
<name>A0A380TQX3_ACTLI</name>
<keyword evidence="6" id="KW-0408">Iron</keyword>
<keyword evidence="8" id="KW-0472">Membrane</keyword>
<dbReference type="SUPFAM" id="SSF54862">
    <property type="entry name" value="4Fe-4S ferredoxins"/>
    <property type="match status" value="1"/>
</dbReference>
<sequence length="112" mass="12939">MQVYVKSIPIFIFICIIAHFLEYSELMALLITHKCTNCDMCLPECPNEAISIGDDVYVIDPVLCTECVGHYEKPTCQKVCPITNCIIPDPEHQETQEELWERFVMIHHPDKI</sequence>
<dbReference type="InterPro" id="IPR017900">
    <property type="entry name" value="4Fe4S_Fe_S_CS"/>
</dbReference>
<dbReference type="InterPro" id="IPR017896">
    <property type="entry name" value="4Fe4S_Fe-S-bd"/>
</dbReference>
<dbReference type="EMBL" id="UFRN01000002">
    <property type="protein sequence ID" value="SUT89630.1"/>
    <property type="molecule type" value="Genomic_DNA"/>
</dbReference>
<keyword evidence="3" id="KW-0479">Metal-binding</keyword>
<dbReference type="AlphaFoldDB" id="A0A380TQX3"/>
<evidence type="ECO:0000256" key="5">
    <source>
        <dbReference type="ARBA" id="ARBA00022982"/>
    </source>
</evidence>
<keyword evidence="1" id="KW-0813">Transport</keyword>
<gene>
    <name evidence="10" type="primary">fdx1</name>
    <name evidence="10" type="ORF">NCTC4191_00073</name>
</gene>
<evidence type="ECO:0000256" key="1">
    <source>
        <dbReference type="ARBA" id="ARBA00022448"/>
    </source>
</evidence>
<evidence type="ECO:0000256" key="8">
    <source>
        <dbReference type="SAM" id="Phobius"/>
    </source>
</evidence>
<protein>
    <submittedName>
        <fullName evidence="10">Ferredoxin-like protein</fullName>
    </submittedName>
</protein>
<dbReference type="PROSITE" id="PS00198">
    <property type="entry name" value="4FE4S_FER_1"/>
    <property type="match status" value="1"/>
</dbReference>
<keyword evidence="4" id="KW-0677">Repeat</keyword>
<dbReference type="Gene3D" id="3.30.70.20">
    <property type="match status" value="1"/>
</dbReference>
<keyword evidence="11" id="KW-1185">Reference proteome</keyword>
<evidence type="ECO:0000256" key="2">
    <source>
        <dbReference type="ARBA" id="ARBA00022485"/>
    </source>
</evidence>
<feature type="domain" description="4Fe-4S ferredoxin-type" evidence="9">
    <location>
        <begin position="26"/>
        <end position="55"/>
    </location>
</feature>
<keyword evidence="7" id="KW-0411">Iron-sulfur</keyword>
<evidence type="ECO:0000259" key="9">
    <source>
        <dbReference type="PROSITE" id="PS51379"/>
    </source>
</evidence>
<proteinExistence type="predicted"/>
<dbReference type="GO" id="GO:0046872">
    <property type="term" value="F:metal ion binding"/>
    <property type="evidence" value="ECO:0007669"/>
    <property type="project" value="UniProtKB-KW"/>
</dbReference>
<evidence type="ECO:0000313" key="10">
    <source>
        <dbReference type="EMBL" id="SUT89630.1"/>
    </source>
</evidence>
<dbReference type="NCBIfam" id="NF033683">
    <property type="entry name" value="di_4Fe-4S_YfhL"/>
    <property type="match status" value="1"/>
</dbReference>
<dbReference type="GO" id="GO:0051539">
    <property type="term" value="F:4 iron, 4 sulfur cluster binding"/>
    <property type="evidence" value="ECO:0007669"/>
    <property type="project" value="UniProtKB-KW"/>
</dbReference>
<dbReference type="InterPro" id="IPR047927">
    <property type="entry name" value="YfhL-like"/>
</dbReference>
<keyword evidence="2" id="KW-0004">4Fe-4S</keyword>